<dbReference type="Gene3D" id="1.20.120.140">
    <property type="entry name" value="Signal recognition particle SRP54, nucleotide-binding domain"/>
    <property type="match status" value="1"/>
</dbReference>
<dbReference type="GO" id="GO:0005525">
    <property type="term" value="F:GTP binding"/>
    <property type="evidence" value="ECO:0007669"/>
    <property type="project" value="InterPro"/>
</dbReference>
<dbReference type="PANTHER" id="PTHR43134">
    <property type="entry name" value="SIGNAL RECOGNITION PARTICLE RECEPTOR SUBUNIT ALPHA"/>
    <property type="match status" value="1"/>
</dbReference>
<dbReference type="GO" id="GO:0006614">
    <property type="term" value="P:SRP-dependent cotranslational protein targeting to membrane"/>
    <property type="evidence" value="ECO:0007669"/>
    <property type="project" value="InterPro"/>
</dbReference>
<feature type="domain" description="Signal recognition particle SRP54 helical bundle" evidence="1">
    <location>
        <begin position="88"/>
        <end position="133"/>
    </location>
</feature>
<evidence type="ECO:0000313" key="2">
    <source>
        <dbReference type="EMBL" id="ACN31654.1"/>
    </source>
</evidence>
<dbReference type="InterPro" id="IPR042101">
    <property type="entry name" value="SRP54_N_sf"/>
</dbReference>
<organism evidence="2">
    <name type="scientific">Zea mays</name>
    <name type="common">Maize</name>
    <dbReference type="NCBI Taxonomy" id="4577"/>
    <lineage>
        <taxon>Eukaryota</taxon>
        <taxon>Viridiplantae</taxon>
        <taxon>Streptophyta</taxon>
        <taxon>Embryophyta</taxon>
        <taxon>Tracheophyta</taxon>
        <taxon>Spermatophyta</taxon>
        <taxon>Magnoliopsida</taxon>
        <taxon>Liliopsida</taxon>
        <taxon>Poales</taxon>
        <taxon>Poaceae</taxon>
        <taxon>PACMAD clade</taxon>
        <taxon>Panicoideae</taxon>
        <taxon>Andropogonodae</taxon>
        <taxon>Andropogoneae</taxon>
        <taxon>Tripsacinae</taxon>
        <taxon>Zea</taxon>
    </lineage>
</organism>
<accession>C0PBV9</accession>
<dbReference type="AlphaFoldDB" id="C0PBV9"/>
<dbReference type="InterPro" id="IPR013822">
    <property type="entry name" value="Signal_recog_particl_SRP54_hlx"/>
</dbReference>
<dbReference type="Pfam" id="PF02881">
    <property type="entry name" value="SRP54_N"/>
    <property type="match status" value="1"/>
</dbReference>
<protein>
    <recommendedName>
        <fullName evidence="1">Signal recognition particle SRP54 helical bundle domain-containing protein</fullName>
    </recommendedName>
</protein>
<name>C0PBV9_MAIZE</name>
<dbReference type="InterPro" id="IPR036225">
    <property type="entry name" value="SRP/SRP_N"/>
</dbReference>
<dbReference type="FunFam" id="1.20.120.140:FF:000006">
    <property type="entry name" value="Cell division FtsY, chloroplastic-like protein"/>
    <property type="match status" value="1"/>
</dbReference>
<reference evidence="2" key="1">
    <citation type="journal article" date="2009" name="PLoS Genet.">
        <title>Sequencing, mapping, and analysis of 27,455 maize full-length cDNAs.</title>
        <authorList>
            <person name="Soderlund C."/>
            <person name="Descour A."/>
            <person name="Kudrna D."/>
            <person name="Bomhoff M."/>
            <person name="Boyd L."/>
            <person name="Currie J."/>
            <person name="Angelova A."/>
            <person name="Collura K."/>
            <person name="Wissotski M."/>
            <person name="Ashley E."/>
            <person name="Morrow D."/>
            <person name="Fernandes J."/>
            <person name="Walbot V."/>
            <person name="Yu Y."/>
        </authorList>
    </citation>
    <scope>NUCLEOTIDE SEQUENCE</scope>
    <source>
        <strain evidence="2">B73</strain>
    </source>
</reference>
<dbReference type="ExpressionAtlas" id="C0PBV9">
    <property type="expression patterns" value="baseline and differential"/>
</dbReference>
<sequence>MAAPSHVLPFLSPAGGCAASSARAHSGYRAGLLRCSAAAGQAGFFTRLGRLIKEKAKSDVEKLFSGFSKTRENLSVVDELLTYWNLADTDRVLDDLEEALLVSDFGPKISFRIVDTLREEIRDGKLKSGAEIKVNSIGLGCWFQLH</sequence>
<dbReference type="EMBL" id="BT065778">
    <property type="protein sequence ID" value="ACN31654.1"/>
    <property type="molecule type" value="mRNA"/>
</dbReference>
<evidence type="ECO:0000259" key="1">
    <source>
        <dbReference type="Pfam" id="PF02881"/>
    </source>
</evidence>
<dbReference type="SUPFAM" id="SSF47364">
    <property type="entry name" value="Domain of the SRP/SRP receptor G-proteins"/>
    <property type="match status" value="1"/>
</dbReference>
<proteinExistence type="evidence at transcript level"/>
<dbReference type="PANTHER" id="PTHR43134:SF7">
    <property type="entry name" value="CELL DIVISION PROTEIN FTSY HOMOLOG, CHLOROPLASTIC"/>
    <property type="match status" value="1"/>
</dbReference>